<evidence type="ECO:0000313" key="4">
    <source>
        <dbReference type="Proteomes" id="UP000609064"/>
    </source>
</evidence>
<name>A0A916YNV1_9BACT</name>
<organism evidence="3 4">
    <name type="scientific">Emticicia aquatilis</name>
    <dbReference type="NCBI Taxonomy" id="1537369"/>
    <lineage>
        <taxon>Bacteria</taxon>
        <taxon>Pseudomonadati</taxon>
        <taxon>Bacteroidota</taxon>
        <taxon>Cytophagia</taxon>
        <taxon>Cytophagales</taxon>
        <taxon>Leadbetterellaceae</taxon>
        <taxon>Emticicia</taxon>
    </lineage>
</organism>
<dbReference type="PROSITE" id="PS51257">
    <property type="entry name" value="PROKAR_LIPOPROTEIN"/>
    <property type="match status" value="1"/>
</dbReference>
<gene>
    <name evidence="3" type="ORF">GCM10011514_17870</name>
</gene>
<comment type="caution">
    <text evidence="3">The sequence shown here is derived from an EMBL/GenBank/DDBJ whole genome shotgun (WGS) entry which is preliminary data.</text>
</comment>
<feature type="domain" description="CHRD" evidence="2">
    <location>
        <begin position="27"/>
        <end position="143"/>
    </location>
</feature>
<dbReference type="AlphaFoldDB" id="A0A916YNV1"/>
<dbReference type="RefSeq" id="WP_188765718.1">
    <property type="nucleotide sequence ID" value="NZ_BMKK01000003.1"/>
</dbReference>
<keyword evidence="4" id="KW-1185">Reference proteome</keyword>
<dbReference type="SMART" id="SM00754">
    <property type="entry name" value="CHRD"/>
    <property type="match status" value="1"/>
</dbReference>
<keyword evidence="1" id="KW-0732">Signal</keyword>
<dbReference type="Proteomes" id="UP000609064">
    <property type="component" value="Unassembled WGS sequence"/>
</dbReference>
<feature type="chain" id="PRO_5037410188" evidence="1">
    <location>
        <begin position="18"/>
        <end position="143"/>
    </location>
</feature>
<sequence>MKNLLTLAVLLVGLTFASCKKDEVASSDVAFMAMLSGSEEVPAVTTTATGMFDGVYNKDTKILTYTITYSGITPTAWHIHKAAKGATGGVIFPLGTTFSSPFKSATVALTAEQETDLMAGNYYVNIHSAKSASGEIRGQLLKQ</sequence>
<dbReference type="Pfam" id="PF07452">
    <property type="entry name" value="CHRD"/>
    <property type="match status" value="1"/>
</dbReference>
<reference evidence="3" key="1">
    <citation type="journal article" date="2014" name="Int. J. Syst. Evol. Microbiol.">
        <title>Complete genome sequence of Corynebacterium casei LMG S-19264T (=DSM 44701T), isolated from a smear-ripened cheese.</title>
        <authorList>
            <consortium name="US DOE Joint Genome Institute (JGI-PGF)"/>
            <person name="Walter F."/>
            <person name="Albersmeier A."/>
            <person name="Kalinowski J."/>
            <person name="Ruckert C."/>
        </authorList>
    </citation>
    <scope>NUCLEOTIDE SEQUENCE</scope>
    <source>
        <strain evidence="3">CGMCC 1.15958</strain>
    </source>
</reference>
<evidence type="ECO:0000259" key="2">
    <source>
        <dbReference type="PROSITE" id="PS50933"/>
    </source>
</evidence>
<proteinExistence type="predicted"/>
<dbReference type="InterPro" id="IPR010895">
    <property type="entry name" value="CHRD"/>
</dbReference>
<evidence type="ECO:0000313" key="3">
    <source>
        <dbReference type="EMBL" id="GGD54100.1"/>
    </source>
</evidence>
<dbReference type="PROSITE" id="PS50933">
    <property type="entry name" value="CHRD"/>
    <property type="match status" value="1"/>
</dbReference>
<reference evidence="3" key="2">
    <citation type="submission" date="2020-09" db="EMBL/GenBank/DDBJ databases">
        <authorList>
            <person name="Sun Q."/>
            <person name="Zhou Y."/>
        </authorList>
    </citation>
    <scope>NUCLEOTIDE SEQUENCE</scope>
    <source>
        <strain evidence="3">CGMCC 1.15958</strain>
    </source>
</reference>
<feature type="signal peptide" evidence="1">
    <location>
        <begin position="1"/>
        <end position="17"/>
    </location>
</feature>
<protein>
    <submittedName>
        <fullName evidence="3">CHRD domain-containing protein</fullName>
    </submittedName>
</protein>
<evidence type="ECO:0000256" key="1">
    <source>
        <dbReference type="SAM" id="SignalP"/>
    </source>
</evidence>
<dbReference type="EMBL" id="BMKK01000003">
    <property type="protein sequence ID" value="GGD54100.1"/>
    <property type="molecule type" value="Genomic_DNA"/>
</dbReference>
<accession>A0A916YNV1</accession>